<dbReference type="AlphaFoldDB" id="A0A5C6FFL0"/>
<protein>
    <recommendedName>
        <fullName evidence="1">Alpha-L-glutamate ligase-related protein ATP-grasp domain-containing protein</fullName>
    </recommendedName>
</protein>
<gene>
    <name evidence="2" type="ORF">Poly51_17890</name>
</gene>
<evidence type="ECO:0000313" key="2">
    <source>
        <dbReference type="EMBL" id="TWU59004.1"/>
    </source>
</evidence>
<accession>A0A5C6FFL0</accession>
<evidence type="ECO:0000313" key="3">
    <source>
        <dbReference type="Proteomes" id="UP000318288"/>
    </source>
</evidence>
<comment type="caution">
    <text evidence="2">The sequence shown here is derived from an EMBL/GenBank/DDBJ whole genome shotgun (WGS) entry which is preliminary data.</text>
</comment>
<organism evidence="2 3">
    <name type="scientific">Rubripirellula tenax</name>
    <dbReference type="NCBI Taxonomy" id="2528015"/>
    <lineage>
        <taxon>Bacteria</taxon>
        <taxon>Pseudomonadati</taxon>
        <taxon>Planctomycetota</taxon>
        <taxon>Planctomycetia</taxon>
        <taxon>Pirellulales</taxon>
        <taxon>Pirellulaceae</taxon>
        <taxon>Rubripirellula</taxon>
    </lineage>
</organism>
<dbReference type="InterPro" id="IPR039523">
    <property type="entry name" value="RimK-rel_E_lig_ATP-grasp"/>
</dbReference>
<feature type="domain" description="Alpha-L-glutamate ligase-related protein ATP-grasp" evidence="1">
    <location>
        <begin position="100"/>
        <end position="360"/>
    </location>
</feature>
<dbReference type="RefSeq" id="WP_186775424.1">
    <property type="nucleotide sequence ID" value="NZ_SJPW01000002.1"/>
</dbReference>
<name>A0A5C6FFL0_9BACT</name>
<reference evidence="2 3" key="1">
    <citation type="submission" date="2019-02" db="EMBL/GenBank/DDBJ databases">
        <title>Deep-cultivation of Planctomycetes and their phenomic and genomic characterization uncovers novel biology.</title>
        <authorList>
            <person name="Wiegand S."/>
            <person name="Jogler M."/>
            <person name="Boedeker C."/>
            <person name="Pinto D."/>
            <person name="Vollmers J."/>
            <person name="Rivas-Marin E."/>
            <person name="Kohn T."/>
            <person name="Peeters S.H."/>
            <person name="Heuer A."/>
            <person name="Rast P."/>
            <person name="Oberbeckmann S."/>
            <person name="Bunk B."/>
            <person name="Jeske O."/>
            <person name="Meyerdierks A."/>
            <person name="Storesund J.E."/>
            <person name="Kallscheuer N."/>
            <person name="Luecker S."/>
            <person name="Lage O.M."/>
            <person name="Pohl T."/>
            <person name="Merkel B.J."/>
            <person name="Hornburger P."/>
            <person name="Mueller R.-W."/>
            <person name="Bruemmer F."/>
            <person name="Labrenz M."/>
            <person name="Spormann A.M."/>
            <person name="Op Den Camp H."/>
            <person name="Overmann J."/>
            <person name="Amann R."/>
            <person name="Jetten M.S.M."/>
            <person name="Mascher T."/>
            <person name="Medema M.H."/>
            <person name="Devos D.P."/>
            <person name="Kaster A.-K."/>
            <person name="Ovreas L."/>
            <person name="Rohde M."/>
            <person name="Galperin M.Y."/>
            <person name="Jogler C."/>
        </authorList>
    </citation>
    <scope>NUCLEOTIDE SEQUENCE [LARGE SCALE GENOMIC DNA]</scope>
    <source>
        <strain evidence="2 3">Poly51</strain>
    </source>
</reference>
<proteinExistence type="predicted"/>
<keyword evidence="3" id="KW-1185">Reference proteome</keyword>
<dbReference type="Proteomes" id="UP000318288">
    <property type="component" value="Unassembled WGS sequence"/>
</dbReference>
<dbReference type="SUPFAM" id="SSF56059">
    <property type="entry name" value="Glutathione synthetase ATP-binding domain-like"/>
    <property type="match status" value="1"/>
</dbReference>
<evidence type="ECO:0000259" key="1">
    <source>
        <dbReference type="Pfam" id="PF14397"/>
    </source>
</evidence>
<sequence>MSTENHADVSQAEPAFQFDYSDSSSSDLIQGFRKAKAAGKGMLGMFLEMTKLRRGIGKISADEYFLYGLYDDRRYSPEIKKSFLGGSGRMVDSPWTILANDKPLMTAMLKGLGLPVPETQAMVHAHRTAAGVISLRNRADIGRFLRNDAQYPIFGKPFDAGCSLGTAKITGYDSANDVVVVGDERIAVDTFSGMISKLGRNYLFQTLLLPHEEISARIGPCVSSVRMFVINDSRGCTLHRAAWKIPASANVADNFWRAGNMLAGIDAESGRVIKTMLRSENGIAPVDAHPGTGVSFTDMVFPQWDQMRKTVLAAATQLTRCPFQGWDVALTDQGPILVELEADGGNPIMEQLCFESGLLDARYLNAVAEHKAWEKDGRKPVSVVNLDDGVHIEDDASAANAAPQQANPASPVIAPITVTPVVSNHSVV</sequence>
<dbReference type="EMBL" id="SJPW01000002">
    <property type="protein sequence ID" value="TWU59004.1"/>
    <property type="molecule type" value="Genomic_DNA"/>
</dbReference>
<dbReference type="Pfam" id="PF14397">
    <property type="entry name" value="ATPgrasp_ST"/>
    <property type="match status" value="1"/>
</dbReference>